<dbReference type="SUPFAM" id="SSF51294">
    <property type="entry name" value="Hedgehog/intein (Hint) domain"/>
    <property type="match status" value="1"/>
</dbReference>
<dbReference type="Gene3D" id="3.10.28.10">
    <property type="entry name" value="Homing endonucleases"/>
    <property type="match status" value="1"/>
</dbReference>
<dbReference type="Pfam" id="PF09511">
    <property type="entry name" value="RNA_lig_T4_1"/>
    <property type="match status" value="1"/>
</dbReference>
<evidence type="ECO:0000313" key="3">
    <source>
        <dbReference type="EMBL" id="GAA3192868.1"/>
    </source>
</evidence>
<dbReference type="CDD" id="cd00081">
    <property type="entry name" value="Hint"/>
    <property type="match status" value="1"/>
</dbReference>
<organism evidence="3 4">
    <name type="scientific">Actinocorallia longicatena</name>
    <dbReference type="NCBI Taxonomy" id="111803"/>
    <lineage>
        <taxon>Bacteria</taxon>
        <taxon>Bacillati</taxon>
        <taxon>Actinomycetota</taxon>
        <taxon>Actinomycetes</taxon>
        <taxon>Streptosporangiales</taxon>
        <taxon>Thermomonosporaceae</taxon>
        <taxon>Actinocorallia</taxon>
    </lineage>
</organism>
<evidence type="ECO:0000259" key="2">
    <source>
        <dbReference type="Pfam" id="PF09511"/>
    </source>
</evidence>
<dbReference type="RefSeq" id="WP_344821177.1">
    <property type="nucleotide sequence ID" value="NZ_BAAAUV010000001.1"/>
</dbReference>
<dbReference type="SUPFAM" id="SSF55608">
    <property type="entry name" value="Homing endonucleases"/>
    <property type="match status" value="1"/>
</dbReference>
<dbReference type="PROSITE" id="PS50818">
    <property type="entry name" value="INTEIN_C_TER"/>
    <property type="match status" value="1"/>
</dbReference>
<dbReference type="Gene3D" id="2.170.16.10">
    <property type="entry name" value="Hedgehog/Intein (Hint) domain"/>
    <property type="match status" value="1"/>
</dbReference>
<feature type="domain" description="T4 RNA ligase 1-like N-terminal" evidence="2">
    <location>
        <begin position="55"/>
        <end position="102"/>
    </location>
</feature>
<proteinExistence type="predicted"/>
<dbReference type="InterPro" id="IPR004860">
    <property type="entry name" value="LAGLIDADG_dom"/>
</dbReference>
<dbReference type="InterPro" id="IPR036844">
    <property type="entry name" value="Hint_dom_sf"/>
</dbReference>
<dbReference type="InterPro" id="IPR027434">
    <property type="entry name" value="Homing_endonucl"/>
</dbReference>
<keyword evidence="4" id="KW-1185">Reference proteome</keyword>
<accession>A0ABP6PYA0</accession>
<dbReference type="EMBL" id="BAAAUV010000001">
    <property type="protein sequence ID" value="GAA3192868.1"/>
    <property type="molecule type" value="Genomic_DNA"/>
</dbReference>
<sequence length="728" mass="81207">MRLHLSELMDRRELAEAIEAGYVRVQAHPHLPLRILNYTEKTQYERAWTAVTRACRGLVIDADDYVVARPFPKFFNYSEHEASQFDLDARVVVTDKMDGCFVGSTTLNLWGGGTITIGEVVRNKLPVTLVGMDEAGELVPATVTDWHYNGTKDHWLDVTVGCPVSRRSGAGGHANVLRVTVNHHLYVNGAYVPACDVRPGDRMVRQAWQPSAEVYNLVRASLLGDGCVMRSATKPDQAKYQEGHSARQGDYVEALRKAMGDCVSVRADTVSGYGSRIMWVGTKEYTDFGDLRREWYPDGVKRVPADLSWLDDFAVAKWLMDDGYRQRFKAQADRISFATHSFTLEEIARLGDRLAELYGISWHTVDDGGRGHTLVINSGRRQQIERLWAAIAPHVHPTMRYKLPERHQDVPYREMPVGRELSRAEETEVLSVERVEVTKQNFPHGRVGYDVSTTTENYLARGVLVHNSLGILYPTPDGHAIATRGSFGSEQSAHASKVWRDRYAAGSEVNDGVTWLFEIIFPQNRIVCDYGDLDDLVLLGGVEKLTGKVIAPADLSYRGPRSETFAYRTLAEVLAAEPRRGAEGLVIRFPDKADLMIKVKQEDYVALHRVITGLNARGVWERLGAGDSVQGICEGLPDEFHGWVQGLAKELFAQRDQLVARVAEEHARIVSGLPDGWGRKEYAAVAGRSANRGWLFLALDGKDASAKMWHSLKPAGDLRPVNVSEDTA</sequence>
<protein>
    <submittedName>
        <fullName evidence="3">Uncharacterized protein</fullName>
    </submittedName>
</protein>
<name>A0ABP6PYA0_9ACTN</name>
<dbReference type="InterPro" id="IPR030934">
    <property type="entry name" value="Intein_C"/>
</dbReference>
<dbReference type="Proteomes" id="UP001501237">
    <property type="component" value="Unassembled WGS sequence"/>
</dbReference>
<evidence type="ECO:0000313" key="4">
    <source>
        <dbReference type="Proteomes" id="UP001501237"/>
    </source>
</evidence>
<feature type="domain" description="Homing endonuclease LAGLIDADG" evidence="1">
    <location>
        <begin position="221"/>
        <end position="378"/>
    </location>
</feature>
<evidence type="ECO:0000259" key="1">
    <source>
        <dbReference type="Pfam" id="PF03161"/>
    </source>
</evidence>
<gene>
    <name evidence="3" type="ORF">GCM10010468_01850</name>
</gene>
<dbReference type="Pfam" id="PF03161">
    <property type="entry name" value="LAGLIDADG_2"/>
    <property type="match status" value="1"/>
</dbReference>
<dbReference type="InterPro" id="IPR019039">
    <property type="entry name" value="T4-Rnl1-like_N"/>
</dbReference>
<comment type="caution">
    <text evidence="3">The sequence shown here is derived from an EMBL/GenBank/DDBJ whole genome shotgun (WGS) entry which is preliminary data.</text>
</comment>
<reference evidence="4" key="1">
    <citation type="journal article" date="2019" name="Int. J. Syst. Evol. Microbiol.">
        <title>The Global Catalogue of Microorganisms (GCM) 10K type strain sequencing project: providing services to taxonomists for standard genome sequencing and annotation.</title>
        <authorList>
            <consortium name="The Broad Institute Genomics Platform"/>
            <consortium name="The Broad Institute Genome Sequencing Center for Infectious Disease"/>
            <person name="Wu L."/>
            <person name="Ma J."/>
        </authorList>
    </citation>
    <scope>NUCLEOTIDE SEQUENCE [LARGE SCALE GENOMIC DNA]</scope>
    <source>
        <strain evidence="4">JCM 9377</strain>
    </source>
</reference>